<accession>A0A1U6H365</accession>
<evidence type="ECO:0000256" key="1">
    <source>
        <dbReference type="SAM" id="Phobius"/>
    </source>
</evidence>
<dbReference type="Proteomes" id="UP000190989">
    <property type="component" value="Unassembled WGS sequence"/>
</dbReference>
<evidence type="ECO:0000313" key="2">
    <source>
        <dbReference type="EMBL" id="SLJ90231.1"/>
    </source>
</evidence>
<protein>
    <recommendedName>
        <fullName evidence="4">Lysylphosphatidylglycerol synthase TM region</fullName>
    </recommendedName>
</protein>
<dbReference type="AlphaFoldDB" id="A0A1U6H365"/>
<dbReference type="EMBL" id="FVZE01000001">
    <property type="protein sequence ID" value="SLJ90231.1"/>
    <property type="molecule type" value="Genomic_DNA"/>
</dbReference>
<organism evidence="2 3">
    <name type="scientific">Novosphingobium mathurense</name>
    <dbReference type="NCBI Taxonomy" id="428990"/>
    <lineage>
        <taxon>Bacteria</taxon>
        <taxon>Pseudomonadati</taxon>
        <taxon>Pseudomonadota</taxon>
        <taxon>Alphaproteobacteria</taxon>
        <taxon>Sphingomonadales</taxon>
        <taxon>Sphingomonadaceae</taxon>
        <taxon>Novosphingobium</taxon>
    </lineage>
</organism>
<name>A0A1U6H365_9SPHN</name>
<gene>
    <name evidence="2" type="ORF">SAMN06295987_1011168</name>
</gene>
<keyword evidence="3" id="KW-1185">Reference proteome</keyword>
<reference evidence="3" key="1">
    <citation type="submission" date="2017-02" db="EMBL/GenBank/DDBJ databases">
        <authorList>
            <person name="Varghese N."/>
            <person name="Submissions S."/>
        </authorList>
    </citation>
    <scope>NUCLEOTIDE SEQUENCE [LARGE SCALE GENOMIC DNA]</scope>
    <source>
        <strain evidence="3">SM117</strain>
    </source>
</reference>
<feature type="transmembrane region" description="Helical" evidence="1">
    <location>
        <begin position="81"/>
        <end position="99"/>
    </location>
</feature>
<evidence type="ECO:0008006" key="4">
    <source>
        <dbReference type="Google" id="ProtNLM"/>
    </source>
</evidence>
<sequence>MPDQTLALAPSGTFTFEPQDRKTRPASGSVFGTLLSLVVAGAAIYQVSDLDFAKILALVPTSPTFWGLFVISYLIGPASDWFIFHRLWAIGAGAFGALIRKLIYNELLVGYIGEVYFYGWARKNLKFVTTPFGAVKDVAVLSAVAGNVTTLFFLAVAFPFVRLLPLHDHLTAIACSLAFVIGISLAVMLLRRSLFSLEKTELKMIFAVHILRILATTVTSAALWHLVLPDVALGWWLILVTIRLLISRLPFVPNKDVVFAGIAVLALGGEVEISALMALMAGLILSAHVVVGLSFALADLLSKGRSNEAPAF</sequence>
<feature type="transmembrane region" description="Helical" evidence="1">
    <location>
        <begin position="283"/>
        <end position="302"/>
    </location>
</feature>
<feature type="transmembrane region" description="Helical" evidence="1">
    <location>
        <begin position="138"/>
        <end position="158"/>
    </location>
</feature>
<feature type="transmembrane region" description="Helical" evidence="1">
    <location>
        <begin position="52"/>
        <end position="75"/>
    </location>
</feature>
<feature type="transmembrane region" description="Helical" evidence="1">
    <location>
        <begin position="170"/>
        <end position="190"/>
    </location>
</feature>
<dbReference type="STRING" id="428990.SAMN06295987_1011168"/>
<keyword evidence="1" id="KW-0812">Transmembrane</keyword>
<keyword evidence="1" id="KW-1133">Transmembrane helix</keyword>
<feature type="transmembrane region" description="Helical" evidence="1">
    <location>
        <begin position="202"/>
        <end position="227"/>
    </location>
</feature>
<evidence type="ECO:0000313" key="3">
    <source>
        <dbReference type="Proteomes" id="UP000190989"/>
    </source>
</evidence>
<feature type="transmembrane region" description="Helical" evidence="1">
    <location>
        <begin position="26"/>
        <end position="45"/>
    </location>
</feature>
<keyword evidence="1" id="KW-0472">Membrane</keyword>
<proteinExistence type="predicted"/>
<dbReference type="RefSeq" id="WP_054944110.1">
    <property type="nucleotide sequence ID" value="NZ_FVZE01000001.1"/>
</dbReference>